<dbReference type="InterPro" id="IPR036465">
    <property type="entry name" value="vWFA_dom_sf"/>
</dbReference>
<dbReference type="InterPro" id="IPR002035">
    <property type="entry name" value="VWF_A"/>
</dbReference>
<reference evidence="3" key="1">
    <citation type="submission" date="2014-07" db="EMBL/GenBank/DDBJ databases">
        <authorList>
            <person name="Urmite Genomes Urmite Genomes"/>
        </authorList>
    </citation>
    <scope>NUCLEOTIDE SEQUENCE</scope>
    <source>
        <strain evidence="3">12M76_air</strain>
    </source>
</reference>
<feature type="domain" description="VWFA" evidence="2">
    <location>
        <begin position="420"/>
        <end position="605"/>
    </location>
</feature>
<dbReference type="OrthoDB" id="9758211at2"/>
<dbReference type="AlphaFoldDB" id="A0A078ML33"/>
<evidence type="ECO:0000256" key="1">
    <source>
        <dbReference type="SAM" id="MobiDB-lite"/>
    </source>
</evidence>
<accession>A0A078ML33</accession>
<organism evidence="3">
    <name type="scientific">Pseudomonas saudimassiliensis</name>
    <dbReference type="NCBI Taxonomy" id="1461581"/>
    <lineage>
        <taxon>Bacteria</taxon>
        <taxon>Pseudomonadati</taxon>
        <taxon>Pseudomonadota</taxon>
        <taxon>Gammaproteobacteria</taxon>
        <taxon>Pseudomonadales</taxon>
        <taxon>Pseudomonadaceae</taxon>
        <taxon>Pseudomonas</taxon>
    </lineage>
</organism>
<dbReference type="CDD" id="cd01454">
    <property type="entry name" value="vWA_norD_type"/>
    <property type="match status" value="1"/>
</dbReference>
<name>A0A078ML33_9PSED</name>
<evidence type="ECO:0000259" key="2">
    <source>
        <dbReference type="PROSITE" id="PS50234"/>
    </source>
</evidence>
<dbReference type="InterPro" id="IPR051928">
    <property type="entry name" value="NorD/CobT"/>
</dbReference>
<dbReference type="Pfam" id="PF00092">
    <property type="entry name" value="VWA"/>
    <property type="match status" value="1"/>
</dbReference>
<dbReference type="EMBL" id="LM997413">
    <property type="protein sequence ID" value="CEA06117.1"/>
    <property type="molecule type" value="Genomic_DNA"/>
</dbReference>
<dbReference type="PANTHER" id="PTHR41248:SF1">
    <property type="entry name" value="NORD PROTEIN"/>
    <property type="match status" value="1"/>
</dbReference>
<dbReference type="PANTHER" id="PTHR41248">
    <property type="entry name" value="NORD PROTEIN"/>
    <property type="match status" value="1"/>
</dbReference>
<dbReference type="SUPFAM" id="SSF53300">
    <property type="entry name" value="vWA-like"/>
    <property type="match status" value="1"/>
</dbReference>
<dbReference type="PROSITE" id="PS50234">
    <property type="entry name" value="VWFA"/>
    <property type="match status" value="1"/>
</dbReference>
<dbReference type="PATRIC" id="fig|1461581.3.peg.2459"/>
<sequence length="614" mass="69306">MEEAVGIRWHRLITRLAGNGFPHAQVRLEDEGPRLAMVFRALSGDAGLTIKASTERNIKAWRPLAHRLAGTGRRHALAWREAEALRVPESLAVFPEQALNRDLYLWLTAMASRADTLPAGDWLQTNQQLVLATLAAYPGLSDLYYTLARCLVDIRRANTRLPAAQAEREAALQRALLAPGSQPALPCAPDEPWPVPLWLYPLAEEAHYRPPAANEDDSGGESNGQGKVRQSKHRKQGRYVDDNQQRNGLMIFRLESLFSWSEFVPVDRCEDDSDDEDSEQIAEDLDHLSLSRSPSTSASRIKLDLDLPSAAEDDIPLGDGCLFPEWDWKKQQLRENHCRVIPMLPRDAEPTPLPPRLLPLAKNLRQRFQGLQPQRIWEKRQATGTLLDLDACLHHAADLRRGQASSQPALWRRETARHRDLSCLVLADLSLSTEAWADNTHQVIDVIRDSLHLLGEALDAGQDDFAMYGFSSRRRDHVRFNLIKNFAEPWGDAIHGRIQNLKPGYYTRMGGAIRQATEILKDKPAEQRLLLLLTDGKPNDLDAYEGRYGMEDTRQALLEARQAGIQPFCVTIDQQAADYLPYLFGQQRYQLIRQAAELPSLLPKLYLLLTGRTT</sequence>
<dbReference type="Gene3D" id="3.40.50.410">
    <property type="entry name" value="von Willebrand factor, type A domain"/>
    <property type="match status" value="1"/>
</dbReference>
<protein>
    <submittedName>
        <fullName evidence="3">Nitric oxide reductase activation protein</fullName>
    </submittedName>
</protein>
<gene>
    <name evidence="3" type="primary">norD</name>
    <name evidence="3" type="ORF">BN1049_02494</name>
</gene>
<proteinExistence type="predicted"/>
<evidence type="ECO:0000313" key="3">
    <source>
        <dbReference type="EMBL" id="CEA06117.1"/>
    </source>
</evidence>
<dbReference type="RefSeq" id="WP_044500329.1">
    <property type="nucleotide sequence ID" value="NZ_LK391969.1"/>
</dbReference>
<dbReference type="EMBL" id="LK391969">
    <property type="protein sequence ID" value="CEF27542.1"/>
    <property type="molecule type" value="Genomic_DNA"/>
</dbReference>
<dbReference type="SMART" id="SM00327">
    <property type="entry name" value="VWA"/>
    <property type="match status" value="1"/>
</dbReference>
<feature type="region of interest" description="Disordered" evidence="1">
    <location>
        <begin position="210"/>
        <end position="240"/>
    </location>
</feature>